<evidence type="ECO:0000313" key="2">
    <source>
        <dbReference type="EMBL" id="SPV20334.1"/>
    </source>
</evidence>
<dbReference type="Pfam" id="PF12790">
    <property type="entry name" value="T6SS-SciN"/>
    <property type="match status" value="1"/>
</dbReference>
<proteinExistence type="predicted"/>
<gene>
    <name evidence="2" type="ORF">NCTC10661_03699</name>
</gene>
<dbReference type="RefSeq" id="WP_111998369.1">
    <property type="nucleotide sequence ID" value="NZ_CADEUP010000014.1"/>
</dbReference>
<feature type="region of interest" description="Disordered" evidence="1">
    <location>
        <begin position="328"/>
        <end position="368"/>
    </location>
</feature>
<organism evidence="2 3">
    <name type="scientific">Burkholderia cepacia</name>
    <name type="common">Pseudomonas cepacia</name>
    <dbReference type="NCBI Taxonomy" id="292"/>
    <lineage>
        <taxon>Bacteria</taxon>
        <taxon>Pseudomonadati</taxon>
        <taxon>Pseudomonadota</taxon>
        <taxon>Betaproteobacteria</taxon>
        <taxon>Burkholderiales</taxon>
        <taxon>Burkholderiaceae</taxon>
        <taxon>Burkholderia</taxon>
        <taxon>Burkholderia cepacia complex</taxon>
    </lineage>
</organism>
<sequence>MRRLVCALMPLLLLTGCSTIGNVFKKTGQVLMDPSIQVGVDDDQPTQIGLSLYADHDVNPNGQHQVPGFNVADEQDAEDGPYAVRFVSANKPELLENLQLLLEQLRTGADASAFVASPAAGVGASSARQKAGQSSEQVLVPPLPSVPPLPNTGAVGQQGLELGQYDANGRRHSFAPSTARSRPAKAPGTPIAFKIVQLKDDTMLLNADPDQLRKDLKKTLGSTYLAADDYLLLPGQFKVVPFGEIRDGTRFVAAIADFHDANAVAWKQVMPIEPKGRKYSLLVKLSETSVSLTREGRPVPPAALPVALPATPASAACPVPSAPIKKTTKQLASKLPAATAVPPLPAGPLPSAPNLRAASNPSRIQVTP</sequence>
<feature type="compositionally biased region" description="Pro residues" evidence="1">
    <location>
        <begin position="342"/>
        <end position="351"/>
    </location>
</feature>
<name>A0AAE8T3V7_BURCE</name>
<feature type="compositionally biased region" description="Polar residues" evidence="1">
    <location>
        <begin position="357"/>
        <end position="368"/>
    </location>
</feature>
<dbReference type="PANTHER" id="PTHR37625">
    <property type="entry name" value="OUTER MEMBRANE LIPOPROTEIN-RELATED"/>
    <property type="match status" value="1"/>
</dbReference>
<dbReference type="Gene3D" id="2.60.40.4150">
    <property type="entry name" value="Type VI secretion system, lipoprotein SciN"/>
    <property type="match status" value="1"/>
</dbReference>
<dbReference type="AlphaFoldDB" id="A0AAE8T3V7"/>
<evidence type="ECO:0000313" key="3">
    <source>
        <dbReference type="Proteomes" id="UP000250416"/>
    </source>
</evidence>
<accession>A0AAE8T3V7</accession>
<dbReference type="InterPro" id="IPR017734">
    <property type="entry name" value="T6SS_SciN"/>
</dbReference>
<comment type="caution">
    <text evidence="2">The sequence shown here is derived from an EMBL/GenBank/DDBJ whole genome shotgun (WGS) entry which is preliminary data.</text>
</comment>
<dbReference type="InterPro" id="IPR038706">
    <property type="entry name" value="Type_VI_SciN-like_sf"/>
</dbReference>
<dbReference type="NCBIfam" id="TIGR03352">
    <property type="entry name" value="VI_chp_3"/>
    <property type="match status" value="1"/>
</dbReference>
<evidence type="ECO:0000256" key="1">
    <source>
        <dbReference type="SAM" id="MobiDB-lite"/>
    </source>
</evidence>
<protein>
    <submittedName>
        <fullName evidence="2">Uncharacterized protein conserved in bacteria</fullName>
    </submittedName>
</protein>
<dbReference type="PANTHER" id="PTHR37625:SF5">
    <property type="entry name" value="LIPOPROTEIN"/>
    <property type="match status" value="1"/>
</dbReference>
<reference evidence="2 3" key="1">
    <citation type="submission" date="2018-06" db="EMBL/GenBank/DDBJ databases">
        <authorList>
            <consortium name="Pathogen Informatics"/>
            <person name="Doyle S."/>
        </authorList>
    </citation>
    <scope>NUCLEOTIDE SEQUENCE [LARGE SCALE GENOMIC DNA]</scope>
    <source>
        <strain evidence="2 3">NCTC10661</strain>
    </source>
</reference>
<dbReference type="PROSITE" id="PS51257">
    <property type="entry name" value="PROKAR_LIPOPROTEIN"/>
    <property type="match status" value="1"/>
</dbReference>
<dbReference type="Proteomes" id="UP000250416">
    <property type="component" value="Unassembled WGS sequence"/>
</dbReference>
<dbReference type="EMBL" id="UARD01000019">
    <property type="protein sequence ID" value="SPV20334.1"/>
    <property type="molecule type" value="Genomic_DNA"/>
</dbReference>